<dbReference type="PhylomeDB" id="T1ILC6"/>
<dbReference type="AlphaFoldDB" id="T1ILC6"/>
<dbReference type="EMBL" id="JH430785">
    <property type="status" value="NOT_ANNOTATED_CDS"/>
    <property type="molecule type" value="Genomic_DNA"/>
</dbReference>
<keyword evidence="3" id="KW-1185">Reference proteome</keyword>
<feature type="signal peptide" evidence="1">
    <location>
        <begin position="1"/>
        <end position="23"/>
    </location>
</feature>
<evidence type="ECO:0000313" key="2">
    <source>
        <dbReference type="EnsemblMetazoa" id="SMAR001749-PA"/>
    </source>
</evidence>
<dbReference type="Proteomes" id="UP000014500">
    <property type="component" value="Unassembled WGS sequence"/>
</dbReference>
<feature type="chain" id="PRO_5004579306" evidence="1">
    <location>
        <begin position="24"/>
        <end position="137"/>
    </location>
</feature>
<reference evidence="3" key="1">
    <citation type="submission" date="2011-05" db="EMBL/GenBank/DDBJ databases">
        <authorList>
            <person name="Richards S.R."/>
            <person name="Qu J."/>
            <person name="Jiang H."/>
            <person name="Jhangiani S.N."/>
            <person name="Agravi P."/>
            <person name="Goodspeed R."/>
            <person name="Gross S."/>
            <person name="Mandapat C."/>
            <person name="Jackson L."/>
            <person name="Mathew T."/>
            <person name="Pu L."/>
            <person name="Thornton R."/>
            <person name="Saada N."/>
            <person name="Wilczek-Boney K.B."/>
            <person name="Lee S."/>
            <person name="Kovar C."/>
            <person name="Wu Y."/>
            <person name="Scherer S.E."/>
            <person name="Worley K.C."/>
            <person name="Muzny D.M."/>
            <person name="Gibbs R."/>
        </authorList>
    </citation>
    <scope>NUCLEOTIDE SEQUENCE</scope>
    <source>
        <strain evidence="3">Brora</strain>
    </source>
</reference>
<protein>
    <submittedName>
        <fullName evidence="2">Uncharacterized protein</fullName>
    </submittedName>
</protein>
<dbReference type="EnsemblMetazoa" id="SMAR001749-RA">
    <property type="protein sequence ID" value="SMAR001749-PA"/>
    <property type="gene ID" value="SMAR001749"/>
</dbReference>
<accession>T1ILC6</accession>
<name>T1ILC6_STRMM</name>
<dbReference type="HOGENOM" id="CLU_1867666_0_0_1"/>
<organism evidence="2 3">
    <name type="scientific">Strigamia maritima</name>
    <name type="common">European centipede</name>
    <name type="synonym">Geophilus maritimus</name>
    <dbReference type="NCBI Taxonomy" id="126957"/>
    <lineage>
        <taxon>Eukaryota</taxon>
        <taxon>Metazoa</taxon>
        <taxon>Ecdysozoa</taxon>
        <taxon>Arthropoda</taxon>
        <taxon>Myriapoda</taxon>
        <taxon>Chilopoda</taxon>
        <taxon>Pleurostigmophora</taxon>
        <taxon>Geophilomorpha</taxon>
        <taxon>Linotaeniidae</taxon>
        <taxon>Strigamia</taxon>
    </lineage>
</organism>
<evidence type="ECO:0000313" key="3">
    <source>
        <dbReference type="Proteomes" id="UP000014500"/>
    </source>
</evidence>
<keyword evidence="1" id="KW-0732">Signal</keyword>
<sequence length="137" mass="15373">MKKIMKNFIAVCVFTITVAVVYASGPEAVEDKWETCNSIIDNSIAYLHSFIESEKAFETFTDFKKIGPCSKCKTQNLKTIERTGDVPFEKNSTGIYNYTVPIAFDDLKVLCDCTTDGSDAKNTGQFQTVCKKIYFTN</sequence>
<proteinExistence type="predicted"/>
<evidence type="ECO:0000256" key="1">
    <source>
        <dbReference type="SAM" id="SignalP"/>
    </source>
</evidence>
<reference evidence="2" key="2">
    <citation type="submission" date="2015-02" db="UniProtKB">
        <authorList>
            <consortium name="EnsemblMetazoa"/>
        </authorList>
    </citation>
    <scope>IDENTIFICATION</scope>
</reference>